<gene>
    <name evidence="1" type="ORF">LOK49_LG05G00294</name>
</gene>
<evidence type="ECO:0000313" key="2">
    <source>
        <dbReference type="Proteomes" id="UP001060215"/>
    </source>
</evidence>
<accession>A0ACC0HPU5</accession>
<organism evidence="1 2">
    <name type="scientific">Camellia lanceoleosa</name>
    <dbReference type="NCBI Taxonomy" id="1840588"/>
    <lineage>
        <taxon>Eukaryota</taxon>
        <taxon>Viridiplantae</taxon>
        <taxon>Streptophyta</taxon>
        <taxon>Embryophyta</taxon>
        <taxon>Tracheophyta</taxon>
        <taxon>Spermatophyta</taxon>
        <taxon>Magnoliopsida</taxon>
        <taxon>eudicotyledons</taxon>
        <taxon>Gunneridae</taxon>
        <taxon>Pentapetalae</taxon>
        <taxon>asterids</taxon>
        <taxon>Ericales</taxon>
        <taxon>Theaceae</taxon>
        <taxon>Camellia</taxon>
    </lineage>
</organism>
<reference evidence="1 2" key="1">
    <citation type="journal article" date="2022" name="Plant J.">
        <title>Chromosome-level genome of Camellia lanceoleosa provides a valuable resource for understanding genome evolution and self-incompatibility.</title>
        <authorList>
            <person name="Gong W."/>
            <person name="Xiao S."/>
            <person name="Wang L."/>
            <person name="Liao Z."/>
            <person name="Chang Y."/>
            <person name="Mo W."/>
            <person name="Hu G."/>
            <person name="Li W."/>
            <person name="Zhao G."/>
            <person name="Zhu H."/>
            <person name="Hu X."/>
            <person name="Ji K."/>
            <person name="Xiang X."/>
            <person name="Song Q."/>
            <person name="Yuan D."/>
            <person name="Jin S."/>
            <person name="Zhang L."/>
        </authorList>
    </citation>
    <scope>NUCLEOTIDE SEQUENCE [LARGE SCALE GENOMIC DNA]</scope>
    <source>
        <strain evidence="1">SQ_2022a</strain>
    </source>
</reference>
<name>A0ACC0HPU5_9ERIC</name>
<protein>
    <submittedName>
        <fullName evidence="1">Protein yippee-like 1</fullName>
    </submittedName>
</protein>
<dbReference type="EMBL" id="CM045761">
    <property type="protein sequence ID" value="KAI8013991.1"/>
    <property type="molecule type" value="Genomic_DNA"/>
</dbReference>
<dbReference type="Proteomes" id="UP001060215">
    <property type="component" value="Chromosome 4"/>
</dbReference>
<keyword evidence="2" id="KW-1185">Reference proteome</keyword>
<evidence type="ECO:0000313" key="1">
    <source>
        <dbReference type="EMBL" id="KAI8013991.1"/>
    </source>
</evidence>
<proteinExistence type="predicted"/>
<sequence>MGRVFLIYFDETPVTRFYLCGACPAHMALRQELVVFGNQGLSPVIFVLRRRDVNVYALSPGQDRMVGARTLSDVYCNNCGNLLGVKFIEVANDDDGAVRAGYFLLYRKNLRKWNGQGIVA</sequence>
<comment type="caution">
    <text evidence="1">The sequence shown here is derived from an EMBL/GenBank/DDBJ whole genome shotgun (WGS) entry which is preliminary data.</text>
</comment>